<dbReference type="KEGG" id="vg:55012404"/>
<evidence type="ECO:0000259" key="2">
    <source>
        <dbReference type="Pfam" id="PF19846"/>
    </source>
</evidence>
<accession>A0A482IFQ5</accession>
<reference evidence="3 4" key="1">
    <citation type="submission" date="2018-10" db="EMBL/GenBank/DDBJ databases">
        <title>Isolation and Genetic Analysis of a Novel Cyanophage S-LB68 from the Huang Bohai.</title>
        <authorList>
            <person name="Liu X."/>
        </authorList>
    </citation>
    <scope>NUCLEOTIDE SEQUENCE [LARGE SCALE GENOMIC DNA]</scope>
</reference>
<evidence type="ECO:0000313" key="4">
    <source>
        <dbReference type="Proteomes" id="UP000295590"/>
    </source>
</evidence>
<evidence type="ECO:0000313" key="3">
    <source>
        <dbReference type="EMBL" id="QBP05820.1"/>
    </source>
</evidence>
<organism evidence="3 4">
    <name type="scientific">Synechococcus phage S-B28</name>
    <dbReference type="NCBI Taxonomy" id="2545435"/>
    <lineage>
        <taxon>Viruses</taxon>
        <taxon>Duplodnaviria</taxon>
        <taxon>Heunggongvirae</taxon>
        <taxon>Uroviricota</taxon>
        <taxon>Caudoviricetes</taxon>
        <taxon>Autographivirales</taxon>
        <taxon>Sechaudvirinae</taxon>
        <taxon>Qadamvirus</taxon>
        <taxon>Qadamvirus SB28</taxon>
    </lineage>
</organism>
<protein>
    <recommendedName>
        <fullName evidence="2">DUF6321 domain-containing protein</fullName>
    </recommendedName>
</protein>
<dbReference type="Pfam" id="PF19846">
    <property type="entry name" value="DUF6321"/>
    <property type="match status" value="1"/>
</dbReference>
<dbReference type="SUPFAM" id="SSF56399">
    <property type="entry name" value="ADP-ribosylation"/>
    <property type="match status" value="1"/>
</dbReference>
<dbReference type="RefSeq" id="YP_009820957.1">
    <property type="nucleotide sequence ID" value="NC_048171.1"/>
</dbReference>
<dbReference type="InterPro" id="IPR046284">
    <property type="entry name" value="DUF6321"/>
</dbReference>
<dbReference type="Proteomes" id="UP000295590">
    <property type="component" value="Segment"/>
</dbReference>
<proteinExistence type="predicted"/>
<keyword evidence="4" id="KW-1185">Reference proteome</keyword>
<evidence type="ECO:0000256" key="1">
    <source>
        <dbReference type="SAM" id="MobiDB-lite"/>
    </source>
</evidence>
<dbReference type="EMBL" id="MK016662">
    <property type="protein sequence ID" value="QBP05820.1"/>
    <property type="molecule type" value="Genomic_DNA"/>
</dbReference>
<sequence>MAKPIRNSLGPLLLHHGCDRSLANLVLEGKTSPIPSENKYDWLGPGIYFWVDSPSRAMTWAREKYNRETGSNLKAPQPKGGPRKRSFCARMSGVKGPMKDEKGRPTRKALALRKWKC</sequence>
<name>A0A482IFQ5_9CAUD</name>
<feature type="region of interest" description="Disordered" evidence="1">
    <location>
        <begin position="66"/>
        <end position="107"/>
    </location>
</feature>
<dbReference type="GeneID" id="55012404"/>
<feature type="domain" description="DUF6321" evidence="2">
    <location>
        <begin position="62"/>
        <end position="115"/>
    </location>
</feature>